<dbReference type="InterPro" id="IPR013783">
    <property type="entry name" value="Ig-like_fold"/>
</dbReference>
<dbReference type="Pfam" id="PF07632">
    <property type="entry name" value="Sde182_NH-like"/>
    <property type="match status" value="1"/>
</dbReference>
<dbReference type="InterPro" id="IPR011483">
    <property type="entry name" value="Sde182_NH-like"/>
</dbReference>
<dbReference type="Proteomes" id="UP000803884">
    <property type="component" value="Unassembled WGS sequence"/>
</dbReference>
<dbReference type="RefSeq" id="XP_069232957.1">
    <property type="nucleotide sequence ID" value="XM_069370136.1"/>
</dbReference>
<evidence type="ECO:0000259" key="3">
    <source>
        <dbReference type="Pfam" id="PF21027"/>
    </source>
</evidence>
<feature type="domain" description="Cellulose-binding Sde182 C-terminal" evidence="3">
    <location>
        <begin position="380"/>
        <end position="481"/>
    </location>
</feature>
<feature type="domain" description="Cellulose-binding Sde182 nucleoside hydrolase-like" evidence="2">
    <location>
        <begin position="29"/>
        <end position="293"/>
    </location>
</feature>
<evidence type="ECO:0000256" key="1">
    <source>
        <dbReference type="SAM" id="SignalP"/>
    </source>
</evidence>
<accession>A0AB34L1A5</accession>
<dbReference type="EMBL" id="JAAQHG020000004">
    <property type="protein sequence ID" value="KAL1589852.1"/>
    <property type="molecule type" value="Genomic_DNA"/>
</dbReference>
<dbReference type="GO" id="GO:0016799">
    <property type="term" value="F:hydrolase activity, hydrolyzing N-glycosyl compounds"/>
    <property type="evidence" value="ECO:0007669"/>
    <property type="project" value="InterPro"/>
</dbReference>
<proteinExistence type="predicted"/>
<keyword evidence="1" id="KW-0732">Signal</keyword>
<dbReference type="Pfam" id="PF21027">
    <property type="entry name" value="Sde0182_C"/>
    <property type="match status" value="1"/>
</dbReference>
<dbReference type="AlphaFoldDB" id="A0AB34L1A5"/>
<dbReference type="GeneID" id="96002974"/>
<sequence length="489" mass="54338">MTFFSKFWRTLALSSLVVNLVAATESKSRIFVLTDISNEPDDQESLVRLLAHADQYQVEGLVATTSWWLNDTRYPDHILEVIDGYAEVVDNLNAHSEDVYPSAEYLRSRVAASHELYGLAALQRNLSSGAELLIQAADNSFEPLYVQMSGGAIVLAEALNHVQKTRSADSLATFVSRVRAYAISDQDDAGAWIRRQFPGLRYIVSVHGFNMYGRATWVGISGEEYYSFDKGGPDSSLVTKDYVRRNFQRGPLGQHYLDPAYIIEGDTPSLLYNLQNGLNVPEHPEYGGWGGRYTAFDLSGLSQIYSDAVDTVVGKNNEIFVSNYATIWRWRKAYQNELTARIGWSLSTNYSAAAHPPKLNVNGSSGYEPLTLQVKPGENIILDASQSIDVDTNATSSLTFEWLHYREITLATQPDWNFAAHVPQLNITCRSEDCARVHFKLPEEDEACEADGGSCQTYHVVVAATGSAEVPLTRYKRVILGVQRSATSS</sequence>
<gene>
    <name evidence="4" type="ORF">WHR41_01530</name>
</gene>
<dbReference type="Gene3D" id="2.60.40.10">
    <property type="entry name" value="Immunoglobulins"/>
    <property type="match status" value="1"/>
</dbReference>
<evidence type="ECO:0000313" key="5">
    <source>
        <dbReference type="Proteomes" id="UP000803884"/>
    </source>
</evidence>
<dbReference type="InterPro" id="IPR036452">
    <property type="entry name" value="Ribo_hydro-like"/>
</dbReference>
<evidence type="ECO:0000313" key="4">
    <source>
        <dbReference type="EMBL" id="KAL1589852.1"/>
    </source>
</evidence>
<dbReference type="InterPro" id="IPR048527">
    <property type="entry name" value="Sde182_C"/>
</dbReference>
<protein>
    <recommendedName>
        <fullName evidence="6">DUF1593-domain-containing protein</fullName>
    </recommendedName>
</protein>
<dbReference type="Gene3D" id="3.90.245.10">
    <property type="entry name" value="Ribonucleoside hydrolase-like"/>
    <property type="match status" value="1"/>
</dbReference>
<evidence type="ECO:0008006" key="6">
    <source>
        <dbReference type="Google" id="ProtNLM"/>
    </source>
</evidence>
<comment type="caution">
    <text evidence="4">The sequence shown here is derived from an EMBL/GenBank/DDBJ whole genome shotgun (WGS) entry which is preliminary data.</text>
</comment>
<keyword evidence="5" id="KW-1185">Reference proteome</keyword>
<reference evidence="4 5" key="1">
    <citation type="journal article" date="2020" name="Microbiol. Resour. Announc.">
        <title>Draft Genome Sequence of a Cladosporium Species Isolated from the Mesophotic Ascidian Didemnum maculosum.</title>
        <authorList>
            <person name="Gioti A."/>
            <person name="Siaperas R."/>
            <person name="Nikolaivits E."/>
            <person name="Le Goff G."/>
            <person name="Ouazzani J."/>
            <person name="Kotoulas G."/>
            <person name="Topakas E."/>
        </authorList>
    </citation>
    <scope>NUCLEOTIDE SEQUENCE [LARGE SCALE GENOMIC DNA]</scope>
    <source>
        <strain evidence="4 5">TM138-S3</strain>
    </source>
</reference>
<feature type="chain" id="PRO_5044284315" description="DUF1593-domain-containing protein" evidence="1">
    <location>
        <begin position="24"/>
        <end position="489"/>
    </location>
</feature>
<feature type="signal peptide" evidence="1">
    <location>
        <begin position="1"/>
        <end position="23"/>
    </location>
</feature>
<name>A0AB34L1A5_9PEZI</name>
<evidence type="ECO:0000259" key="2">
    <source>
        <dbReference type="Pfam" id="PF07632"/>
    </source>
</evidence>
<organism evidence="4 5">
    <name type="scientific">Cladosporium halotolerans</name>
    <dbReference type="NCBI Taxonomy" id="1052096"/>
    <lineage>
        <taxon>Eukaryota</taxon>
        <taxon>Fungi</taxon>
        <taxon>Dikarya</taxon>
        <taxon>Ascomycota</taxon>
        <taxon>Pezizomycotina</taxon>
        <taxon>Dothideomycetes</taxon>
        <taxon>Dothideomycetidae</taxon>
        <taxon>Cladosporiales</taxon>
        <taxon>Cladosporiaceae</taxon>
        <taxon>Cladosporium</taxon>
    </lineage>
</organism>